<dbReference type="AlphaFoldDB" id="A0AAV9V5X0"/>
<evidence type="ECO:0008006" key="4">
    <source>
        <dbReference type="Google" id="ProtNLM"/>
    </source>
</evidence>
<dbReference type="PANTHER" id="PTHR42047:SF1">
    <property type="entry name" value="PROTEIN, PUTATIVE (AFU_ORTHOLOGUE AFUA_6G03560)-RELATED"/>
    <property type="match status" value="1"/>
</dbReference>
<evidence type="ECO:0000313" key="2">
    <source>
        <dbReference type="EMBL" id="KAK6355158.1"/>
    </source>
</evidence>
<keyword evidence="3" id="KW-1185">Reference proteome</keyword>
<accession>A0AAV9V5X0</accession>
<organism evidence="2 3">
    <name type="scientific">Orbilia brochopaga</name>
    <dbReference type="NCBI Taxonomy" id="3140254"/>
    <lineage>
        <taxon>Eukaryota</taxon>
        <taxon>Fungi</taxon>
        <taxon>Dikarya</taxon>
        <taxon>Ascomycota</taxon>
        <taxon>Pezizomycotina</taxon>
        <taxon>Orbiliomycetes</taxon>
        <taxon>Orbiliales</taxon>
        <taxon>Orbiliaceae</taxon>
        <taxon>Orbilia</taxon>
    </lineage>
</organism>
<comment type="caution">
    <text evidence="2">The sequence shown here is derived from an EMBL/GenBank/DDBJ whole genome shotgun (WGS) entry which is preliminary data.</text>
</comment>
<protein>
    <recommendedName>
        <fullName evidence="4">IgE-binding protein</fullName>
    </recommendedName>
</protein>
<dbReference type="EMBL" id="JAVHNQ010000002">
    <property type="protein sequence ID" value="KAK6355158.1"/>
    <property type="molecule type" value="Genomic_DNA"/>
</dbReference>
<name>A0AAV9V5X0_9PEZI</name>
<feature type="chain" id="PRO_5043687459" description="IgE-binding protein" evidence="1">
    <location>
        <begin position="18"/>
        <end position="198"/>
    </location>
</feature>
<gene>
    <name evidence="2" type="ORF">TWF696_004278</name>
</gene>
<reference evidence="2 3" key="1">
    <citation type="submission" date="2019-10" db="EMBL/GenBank/DDBJ databases">
        <authorList>
            <person name="Palmer J.M."/>
        </authorList>
    </citation>
    <scope>NUCLEOTIDE SEQUENCE [LARGE SCALE GENOMIC DNA]</scope>
    <source>
        <strain evidence="2 3">TWF696</strain>
    </source>
</reference>
<evidence type="ECO:0000313" key="3">
    <source>
        <dbReference type="Proteomes" id="UP001375240"/>
    </source>
</evidence>
<dbReference type="InterPro" id="IPR052820">
    <property type="entry name" value="PhiA_domain"/>
</dbReference>
<evidence type="ECO:0000256" key="1">
    <source>
        <dbReference type="SAM" id="SignalP"/>
    </source>
</evidence>
<dbReference type="Proteomes" id="UP001375240">
    <property type="component" value="Unassembled WGS sequence"/>
</dbReference>
<feature type="signal peptide" evidence="1">
    <location>
        <begin position="1"/>
        <end position="17"/>
    </location>
</feature>
<proteinExistence type="predicted"/>
<dbReference type="PANTHER" id="PTHR42047">
    <property type="entry name" value="PROTEIN, PUTATIVE (AFU_ORTHOLOGUE AFUA_6G03560)-RELATED"/>
    <property type="match status" value="1"/>
</dbReference>
<keyword evidence="1" id="KW-0732">Signal</keyword>
<sequence>MQFTIATILATIAAVSAAPTPAPEAQAYTLMAIRSASPIHYGSLQASGQKFYIGLDKPSSYCPSPPVDPKACPSGKATSIAWGESGPYMNVMVPGGQRLYIAPDRSLSYTQAHSAFIPDGSITDGFTRGEKQENTLTPISHGSDAFLACPTKQGAGPYQIFVGQPTDAAVPSGKASDCIPFAAEGVEFTGERFGAWQY</sequence>